<evidence type="ECO:0000313" key="2">
    <source>
        <dbReference type="EMBL" id="VDO93849.1"/>
    </source>
</evidence>
<keyword evidence="3" id="KW-1185">Reference proteome</keyword>
<dbReference type="OrthoDB" id="5856915at2759"/>
<reference evidence="4" key="2">
    <citation type="submission" date="2019-09" db="UniProtKB">
        <authorList>
            <consortium name="WormBaseParasite"/>
        </authorList>
    </citation>
    <scope>IDENTIFICATION</scope>
</reference>
<gene>
    <name evidence="2" type="ORF">HPBE_LOCUS12848</name>
</gene>
<evidence type="ECO:0000256" key="1">
    <source>
        <dbReference type="SAM" id="MobiDB-lite"/>
    </source>
</evidence>
<name>A0A183FWM2_HELPZ</name>
<dbReference type="AlphaFoldDB" id="A0A183FWM2"/>
<accession>A0A183FWM2</accession>
<evidence type="ECO:0000313" key="4">
    <source>
        <dbReference type="WBParaSite" id="HPBE_0001284701-mRNA-1"/>
    </source>
</evidence>
<accession>A0A3P7ZTM4</accession>
<dbReference type="WBParaSite" id="HPBE_0001284701-mRNA-1">
    <property type="protein sequence ID" value="HPBE_0001284701-mRNA-1"/>
    <property type="gene ID" value="HPBE_0001284701"/>
</dbReference>
<dbReference type="EMBL" id="UZAH01027660">
    <property type="protein sequence ID" value="VDO93849.1"/>
    <property type="molecule type" value="Genomic_DNA"/>
</dbReference>
<dbReference type="Proteomes" id="UP000050761">
    <property type="component" value="Unassembled WGS sequence"/>
</dbReference>
<feature type="compositionally biased region" description="Basic and acidic residues" evidence="1">
    <location>
        <begin position="132"/>
        <end position="187"/>
    </location>
</feature>
<feature type="compositionally biased region" description="Polar residues" evidence="1">
    <location>
        <begin position="83"/>
        <end position="94"/>
    </location>
</feature>
<proteinExistence type="predicted"/>
<protein>
    <submittedName>
        <fullName evidence="4">JmjC domain-containing protein</fullName>
    </submittedName>
</protein>
<feature type="compositionally biased region" description="Basic and acidic residues" evidence="1">
    <location>
        <begin position="195"/>
        <end position="234"/>
    </location>
</feature>
<feature type="region of interest" description="Disordered" evidence="1">
    <location>
        <begin position="50"/>
        <end position="286"/>
    </location>
</feature>
<sequence length="636" mass="72501">MGSSFPTIGAWDVSLFVFQLSYTELSPPSGCILEGTKELVDLFVEPSNSMMRERESQLTDAGKVDGPTHAPGGSEDLLKVSSELGSSFYPTKSVESLKLLRKPERPPKEERKPGGYSKRPKEPKEPSNGTKTQDKPDRPPNVPKRPDKTPKKPDKPPKPKKPDEQPKKPERPDVQPRGPKRPEEQPKGPKRPKLPPKEPKRPEEHPKKPRQPDEPPQKPKRPEETPKKPKEPKLPPKRPKTPGGQPVTPKGPRTQKNESATVAPAKPTGAFIEPEVDDDRDEPTPVHWVPPRPDVWSKLRMRRAVKRYWELEWSKSTFSKECSEHVLQIIPVYFWSGERVDLPCHMCELSMAYNGKVKYWAKAENMVEFLKEPQANPSSQGVYFCYDELSMGITNMFYVLQAMTPPVSIFDERIPEEEAQLFDDYCSGSGSVQISPSINWRFHYQPTFRDQKPPHCTNEHLCATYKEMPMAETVVTGNETAASCTIDGCRARIRPIQMQNSEFDPGLDIELRWEEWTSCDGNVPVQRREAHCYLVAQPGFTLDEDSEDIADSINEFRWAVRLGQLVRSDAMKNLGIRLHRIRVPPPYLIEFGEGPTVAQTNEHQYPHNQLLLWYEKSGKSNEILIGTYMVETRDCF</sequence>
<reference evidence="2 3" key="1">
    <citation type="submission" date="2018-11" db="EMBL/GenBank/DDBJ databases">
        <authorList>
            <consortium name="Pathogen Informatics"/>
        </authorList>
    </citation>
    <scope>NUCLEOTIDE SEQUENCE [LARGE SCALE GENOMIC DNA]</scope>
</reference>
<feature type="compositionally biased region" description="Basic and acidic residues" evidence="1">
    <location>
        <begin position="101"/>
        <end position="125"/>
    </location>
</feature>
<evidence type="ECO:0000313" key="3">
    <source>
        <dbReference type="Proteomes" id="UP000050761"/>
    </source>
</evidence>
<organism evidence="3 4">
    <name type="scientific">Heligmosomoides polygyrus</name>
    <name type="common">Parasitic roundworm</name>
    <dbReference type="NCBI Taxonomy" id="6339"/>
    <lineage>
        <taxon>Eukaryota</taxon>
        <taxon>Metazoa</taxon>
        <taxon>Ecdysozoa</taxon>
        <taxon>Nematoda</taxon>
        <taxon>Chromadorea</taxon>
        <taxon>Rhabditida</taxon>
        <taxon>Rhabditina</taxon>
        <taxon>Rhabditomorpha</taxon>
        <taxon>Strongyloidea</taxon>
        <taxon>Heligmosomidae</taxon>
        <taxon>Heligmosomoides</taxon>
    </lineage>
</organism>